<dbReference type="Proteomes" id="UP001163321">
    <property type="component" value="Chromosome 10"/>
</dbReference>
<evidence type="ECO:0000313" key="1">
    <source>
        <dbReference type="EMBL" id="KAI9919939.1"/>
    </source>
</evidence>
<evidence type="ECO:0000313" key="2">
    <source>
        <dbReference type="Proteomes" id="UP001163321"/>
    </source>
</evidence>
<protein>
    <submittedName>
        <fullName evidence="1">Uncharacterized protein</fullName>
    </submittedName>
</protein>
<reference evidence="1 2" key="1">
    <citation type="journal article" date="2022" name="bioRxiv">
        <title>The genome of the oomycete Peronosclerospora sorghi, a cosmopolitan pathogen of maize and sorghum, is inflated with dispersed pseudogenes.</title>
        <authorList>
            <person name="Fletcher K."/>
            <person name="Martin F."/>
            <person name="Isakeit T."/>
            <person name="Cavanaugh K."/>
            <person name="Magill C."/>
            <person name="Michelmore R."/>
        </authorList>
    </citation>
    <scope>NUCLEOTIDE SEQUENCE [LARGE SCALE GENOMIC DNA]</scope>
    <source>
        <strain evidence="1">P6</strain>
    </source>
</reference>
<accession>A0ACC0WPG6</accession>
<organism evidence="1 2">
    <name type="scientific">Peronosclerospora sorghi</name>
    <dbReference type="NCBI Taxonomy" id="230839"/>
    <lineage>
        <taxon>Eukaryota</taxon>
        <taxon>Sar</taxon>
        <taxon>Stramenopiles</taxon>
        <taxon>Oomycota</taxon>
        <taxon>Peronosporomycetes</taxon>
        <taxon>Peronosporales</taxon>
        <taxon>Peronosporaceae</taxon>
        <taxon>Peronosclerospora</taxon>
    </lineage>
</organism>
<sequence>MAAIELYSIPAQQLLSPQEIEPVGVVAVDESFLSSDSNSGLTDDNICDGVAVYPNPHVPSERRASSVHSIHLKELHFAAVPAVNDGLNSDVIQLGRIIGAVERDEGVARRQRSVILGAVIRIERCNVFLNLTHVSPKGGHDSESASFESETMTTTISGGESLVVLISYYNLRTRDWHPMCTEWSLDASIQVSISSESELHFILTAPKALDLTVNHGLLEVMASYFQYATWQLTRSPRQQQLNVTVSASRGLQSMSTKWELHCHTSELPRLRHFWWEPRENNSSLKIFSWAQGNQYAQAQCFKFILNLPSATQSQFCTDLSFQLVALFGPTPLSLLRDTVVSRYIISASFTAPGERWKKPTTHSTFHYRSTHPINARDVPCLATANQIQVFSALIMKQAQQV</sequence>
<name>A0ACC0WPG6_9STRA</name>
<dbReference type="EMBL" id="CM047589">
    <property type="protein sequence ID" value="KAI9919939.1"/>
    <property type="molecule type" value="Genomic_DNA"/>
</dbReference>
<keyword evidence="2" id="KW-1185">Reference proteome</keyword>
<comment type="caution">
    <text evidence="1">The sequence shown here is derived from an EMBL/GenBank/DDBJ whole genome shotgun (WGS) entry which is preliminary data.</text>
</comment>
<proteinExistence type="predicted"/>
<gene>
    <name evidence="1" type="ORF">PsorP6_016073</name>
</gene>